<organism evidence="1">
    <name type="scientific">marine sediment metagenome</name>
    <dbReference type="NCBI Taxonomy" id="412755"/>
    <lineage>
        <taxon>unclassified sequences</taxon>
        <taxon>metagenomes</taxon>
        <taxon>ecological metagenomes</taxon>
    </lineage>
</organism>
<accession>A0A0F9IW31</accession>
<reference evidence="1" key="1">
    <citation type="journal article" date="2015" name="Nature">
        <title>Complex archaea that bridge the gap between prokaryotes and eukaryotes.</title>
        <authorList>
            <person name="Spang A."/>
            <person name="Saw J.H."/>
            <person name="Jorgensen S.L."/>
            <person name="Zaremba-Niedzwiedzka K."/>
            <person name="Martijn J."/>
            <person name="Lind A.E."/>
            <person name="van Eijk R."/>
            <person name="Schleper C."/>
            <person name="Guy L."/>
            <person name="Ettema T.J."/>
        </authorList>
    </citation>
    <scope>NUCLEOTIDE SEQUENCE</scope>
</reference>
<proteinExistence type="predicted"/>
<dbReference type="EMBL" id="LAZR01012960">
    <property type="protein sequence ID" value="KKM24254.1"/>
    <property type="molecule type" value="Genomic_DNA"/>
</dbReference>
<dbReference type="AlphaFoldDB" id="A0A0F9IW31"/>
<evidence type="ECO:0000313" key="1">
    <source>
        <dbReference type="EMBL" id="KKM24254.1"/>
    </source>
</evidence>
<name>A0A0F9IW31_9ZZZZ</name>
<sequence>MNVKIAAEGMRIVMYQLKCEKLVIQWYALISFNDMEDWFSSSRCCIPLSLVKLLRNGKEFIKERTTI</sequence>
<comment type="caution">
    <text evidence="1">The sequence shown here is derived from an EMBL/GenBank/DDBJ whole genome shotgun (WGS) entry which is preliminary data.</text>
</comment>
<protein>
    <submittedName>
        <fullName evidence="1">Uncharacterized protein</fullName>
    </submittedName>
</protein>
<gene>
    <name evidence="1" type="ORF">LCGC14_1606960</name>
</gene>